<dbReference type="Proteomes" id="UP000198287">
    <property type="component" value="Unassembled WGS sequence"/>
</dbReference>
<keyword evidence="2 4" id="KW-0808">Transferase</keyword>
<dbReference type="InterPro" id="IPR018520">
    <property type="entry name" value="UPP_synth-like_CS"/>
</dbReference>
<dbReference type="NCBIfam" id="TIGR00055">
    <property type="entry name" value="uppS"/>
    <property type="match status" value="1"/>
</dbReference>
<evidence type="ECO:0000256" key="3">
    <source>
        <dbReference type="ARBA" id="ARBA00047353"/>
    </source>
</evidence>
<dbReference type="AlphaFoldDB" id="A0A226EWX2"/>
<dbReference type="Pfam" id="PF01255">
    <property type="entry name" value="Prenyltransf"/>
    <property type="match status" value="1"/>
</dbReference>
<dbReference type="CDD" id="cd00475">
    <property type="entry name" value="Cis_IPPS"/>
    <property type="match status" value="1"/>
</dbReference>
<gene>
    <name evidence="5" type="ORF">Fcan01_01191</name>
</gene>
<organism evidence="5 6">
    <name type="scientific">Folsomia candida</name>
    <name type="common">Springtail</name>
    <dbReference type="NCBI Taxonomy" id="158441"/>
    <lineage>
        <taxon>Eukaryota</taxon>
        <taxon>Metazoa</taxon>
        <taxon>Ecdysozoa</taxon>
        <taxon>Arthropoda</taxon>
        <taxon>Hexapoda</taxon>
        <taxon>Collembola</taxon>
        <taxon>Entomobryomorpha</taxon>
        <taxon>Isotomoidea</taxon>
        <taxon>Isotomidae</taxon>
        <taxon>Proisotominae</taxon>
        <taxon>Folsomia</taxon>
    </lineage>
</organism>
<dbReference type="GO" id="GO:0045547">
    <property type="term" value="F:ditrans,polycis-polyprenyl diphosphate synthase [(2E,6E)-farnesyl diphosphate specific] activity"/>
    <property type="evidence" value="ECO:0007669"/>
    <property type="project" value="UniProtKB-EC"/>
</dbReference>
<dbReference type="EMBL" id="LNIX01000001">
    <property type="protein sequence ID" value="OXA62039.1"/>
    <property type="molecule type" value="Genomic_DNA"/>
</dbReference>
<proteinExistence type="inferred from homology"/>
<comment type="caution">
    <text evidence="5">The sequence shown here is derived from an EMBL/GenBank/DDBJ whole genome shotgun (WGS) entry which is preliminary data.</text>
</comment>
<sequence length="309" mass="35785">MSMSHKNSYELSFLEILTTSVARMGKIPDHIAIIMDGNRRYARRKGLEVSNGHKAGADTLLNLYRWGNALGCKELTVYAFSSENYKRSKQEVDYLMELMEQRCTQLLQAIESHHESDTCIQMIGNLDNLPEKLRHRVAHLMQRTRLNKPYRLNVAVAYTSREGILAGLKALIDKDQDKNDPSELNEYIIHQSHSLMDLRPVDMLIRTGGDQRLSDFMLWEASQAYIYTFYAGFMAGIQFWRTDACDFYVVPFEINEGENGGRILENLREERWALVEQLAKDDLPIKKIEKFTKAEEKKFLKVAQTLMTF</sequence>
<dbReference type="InterPro" id="IPR036424">
    <property type="entry name" value="UPP_synth-like_sf"/>
</dbReference>
<accession>A0A226EWX2</accession>
<keyword evidence="6" id="KW-1185">Reference proteome</keyword>
<dbReference type="PANTHER" id="PTHR10291">
    <property type="entry name" value="DEHYDRODOLICHYL DIPHOSPHATE SYNTHASE FAMILY MEMBER"/>
    <property type="match status" value="1"/>
</dbReference>
<evidence type="ECO:0000313" key="5">
    <source>
        <dbReference type="EMBL" id="OXA62039.1"/>
    </source>
</evidence>
<dbReference type="SUPFAM" id="SSF64005">
    <property type="entry name" value="Undecaprenyl diphosphate synthase"/>
    <property type="match status" value="1"/>
</dbReference>
<dbReference type="EC" id="2.5.1.-" evidence="4"/>
<dbReference type="PROSITE" id="PS01066">
    <property type="entry name" value="UPP_SYNTHASE"/>
    <property type="match status" value="1"/>
</dbReference>
<protein>
    <recommendedName>
        <fullName evidence="4">Alkyl transferase</fullName>
        <ecNumber evidence="4">2.5.1.-</ecNumber>
    </recommendedName>
</protein>
<comment type="catalytic activity">
    <reaction evidence="3">
        <text>n isopentenyl diphosphate + (2E,6E)-farnesyl diphosphate = a di-trans,poly-cis-polyprenyl diphosphate + n diphosphate</text>
        <dbReference type="Rhea" id="RHEA:53008"/>
        <dbReference type="Rhea" id="RHEA-COMP:19494"/>
        <dbReference type="ChEBI" id="CHEBI:33019"/>
        <dbReference type="ChEBI" id="CHEBI:128769"/>
        <dbReference type="ChEBI" id="CHEBI:136960"/>
        <dbReference type="ChEBI" id="CHEBI:175763"/>
        <dbReference type="EC" id="2.5.1.87"/>
    </reaction>
</comment>
<reference evidence="5 6" key="1">
    <citation type="submission" date="2015-12" db="EMBL/GenBank/DDBJ databases">
        <title>The genome of Folsomia candida.</title>
        <authorList>
            <person name="Faddeeva A."/>
            <person name="Derks M.F."/>
            <person name="Anvar Y."/>
            <person name="Smit S."/>
            <person name="Van Straalen N."/>
            <person name="Roelofs D."/>
        </authorList>
    </citation>
    <scope>NUCLEOTIDE SEQUENCE [LARGE SCALE GENOMIC DNA]</scope>
    <source>
        <strain evidence="5 6">VU population</strain>
        <tissue evidence="5">Whole body</tissue>
    </source>
</reference>
<dbReference type="Gene3D" id="3.40.1180.10">
    <property type="entry name" value="Decaprenyl diphosphate synthase-like"/>
    <property type="match status" value="1"/>
</dbReference>
<dbReference type="STRING" id="158441.A0A226EWX2"/>
<evidence type="ECO:0000256" key="2">
    <source>
        <dbReference type="ARBA" id="ARBA00022679"/>
    </source>
</evidence>
<dbReference type="OrthoDB" id="4173905at2759"/>
<dbReference type="InterPro" id="IPR001441">
    <property type="entry name" value="UPP_synth-like"/>
</dbReference>
<dbReference type="GO" id="GO:0005783">
    <property type="term" value="C:endoplasmic reticulum"/>
    <property type="evidence" value="ECO:0007669"/>
    <property type="project" value="TreeGrafter"/>
</dbReference>
<evidence type="ECO:0000313" key="6">
    <source>
        <dbReference type="Proteomes" id="UP000198287"/>
    </source>
</evidence>
<dbReference type="GO" id="GO:0016094">
    <property type="term" value="P:polyprenol biosynthetic process"/>
    <property type="evidence" value="ECO:0007669"/>
    <property type="project" value="TreeGrafter"/>
</dbReference>
<name>A0A226EWX2_FOLCA</name>
<dbReference type="PANTHER" id="PTHR10291:SF43">
    <property type="entry name" value="DEHYDRODOLICHYL DIPHOSPHATE SYNTHASE COMPLEX SUBUNIT DHDDS"/>
    <property type="match status" value="1"/>
</dbReference>
<comment type="similarity">
    <text evidence="1 4">Belongs to the UPP synthase family.</text>
</comment>
<evidence type="ECO:0000256" key="4">
    <source>
        <dbReference type="RuleBase" id="RU363018"/>
    </source>
</evidence>
<evidence type="ECO:0000256" key="1">
    <source>
        <dbReference type="ARBA" id="ARBA00005432"/>
    </source>
</evidence>